<keyword evidence="4 7" id="KW-0347">Helicase</keyword>
<evidence type="ECO:0000256" key="2">
    <source>
        <dbReference type="ARBA" id="ARBA00022801"/>
    </source>
</evidence>
<dbReference type="Gene3D" id="3.40.50.300">
    <property type="entry name" value="P-loop containing nucleotide triphosphate hydrolases"/>
    <property type="match status" value="2"/>
</dbReference>
<feature type="region of interest" description="Disordered" evidence="5">
    <location>
        <begin position="196"/>
        <end position="229"/>
    </location>
</feature>
<dbReference type="GO" id="GO:0003723">
    <property type="term" value="F:RNA binding"/>
    <property type="evidence" value="ECO:0007669"/>
    <property type="project" value="UniProtKB-UniRule"/>
</dbReference>
<proteinExistence type="inferred from homology"/>
<dbReference type="InterPro" id="IPR027417">
    <property type="entry name" value="P-loop_NTPase"/>
</dbReference>
<dbReference type="GO" id="GO:0003724">
    <property type="term" value="F:RNA helicase activity"/>
    <property type="evidence" value="ECO:0007669"/>
    <property type="project" value="UniProtKB-EC"/>
</dbReference>
<evidence type="ECO:0000256" key="1">
    <source>
        <dbReference type="ARBA" id="ARBA00022741"/>
    </source>
</evidence>
<organism evidence="7 8">
    <name type="scientific">Hypsibius exemplaris</name>
    <name type="common">Freshwater tardigrade</name>
    <dbReference type="NCBI Taxonomy" id="2072580"/>
    <lineage>
        <taxon>Eukaryota</taxon>
        <taxon>Metazoa</taxon>
        <taxon>Ecdysozoa</taxon>
        <taxon>Tardigrada</taxon>
        <taxon>Eutardigrada</taxon>
        <taxon>Parachela</taxon>
        <taxon>Hypsibioidea</taxon>
        <taxon>Hypsibiidae</taxon>
        <taxon>Hypsibius</taxon>
    </lineage>
</organism>
<dbReference type="Proteomes" id="UP000192578">
    <property type="component" value="Unassembled WGS sequence"/>
</dbReference>
<dbReference type="PROSITE" id="PS51192">
    <property type="entry name" value="HELICASE_ATP_BIND_1"/>
    <property type="match status" value="1"/>
</dbReference>
<dbReference type="GO" id="GO:0005524">
    <property type="term" value="F:ATP binding"/>
    <property type="evidence" value="ECO:0007669"/>
    <property type="project" value="UniProtKB-UniRule"/>
</dbReference>
<keyword evidence="3 4" id="KW-0067">ATP-binding</keyword>
<dbReference type="SUPFAM" id="SSF52540">
    <property type="entry name" value="P-loop containing nucleoside triphosphate hydrolases"/>
    <property type="match status" value="1"/>
</dbReference>
<evidence type="ECO:0000256" key="3">
    <source>
        <dbReference type="ARBA" id="ARBA00022840"/>
    </source>
</evidence>
<evidence type="ECO:0000259" key="6">
    <source>
        <dbReference type="PROSITE" id="PS51192"/>
    </source>
</evidence>
<dbReference type="PANTHER" id="PTHR24031">
    <property type="entry name" value="RNA HELICASE"/>
    <property type="match status" value="1"/>
</dbReference>
<keyword evidence="1 4" id="KW-0547">Nucleotide-binding</keyword>
<dbReference type="GO" id="GO:0016787">
    <property type="term" value="F:hydrolase activity"/>
    <property type="evidence" value="ECO:0007669"/>
    <property type="project" value="UniProtKB-KW"/>
</dbReference>
<comment type="similarity">
    <text evidence="4">Belongs to the DEAD box helicase family.</text>
</comment>
<dbReference type="AlphaFoldDB" id="A0A1W0WF32"/>
<protein>
    <recommendedName>
        <fullName evidence="4">ATP-dependent RNA helicase</fullName>
        <ecNumber evidence="4">3.6.4.13</ecNumber>
    </recommendedName>
</protein>
<dbReference type="InterPro" id="IPR011545">
    <property type="entry name" value="DEAD/DEAH_box_helicase_dom"/>
</dbReference>
<evidence type="ECO:0000256" key="4">
    <source>
        <dbReference type="RuleBase" id="RU365068"/>
    </source>
</evidence>
<dbReference type="OrthoDB" id="10687439at2759"/>
<dbReference type="EC" id="3.6.4.13" evidence="4"/>
<keyword evidence="8" id="KW-1185">Reference proteome</keyword>
<feature type="region of interest" description="Disordered" evidence="5">
    <location>
        <begin position="97"/>
        <end position="121"/>
    </location>
</feature>
<evidence type="ECO:0000313" key="7">
    <source>
        <dbReference type="EMBL" id="OQV13798.1"/>
    </source>
</evidence>
<dbReference type="InterPro" id="IPR014001">
    <property type="entry name" value="Helicase_ATP-bd"/>
</dbReference>
<dbReference type="Pfam" id="PF00270">
    <property type="entry name" value="DEAD"/>
    <property type="match status" value="1"/>
</dbReference>
<evidence type="ECO:0000313" key="8">
    <source>
        <dbReference type="Proteomes" id="UP000192578"/>
    </source>
</evidence>
<comment type="caution">
    <text evidence="7">The sequence shown here is derived from an EMBL/GenBank/DDBJ whole genome shotgun (WGS) entry which is preliminary data.</text>
</comment>
<evidence type="ECO:0000256" key="5">
    <source>
        <dbReference type="SAM" id="MobiDB-lite"/>
    </source>
</evidence>
<name>A0A1W0WF32_HYPEX</name>
<keyword evidence="4" id="KW-0694">RNA-binding</keyword>
<dbReference type="EMBL" id="MTYJ01000116">
    <property type="protein sequence ID" value="OQV13798.1"/>
    <property type="molecule type" value="Genomic_DNA"/>
</dbReference>
<reference evidence="8" key="1">
    <citation type="submission" date="2017-01" db="EMBL/GenBank/DDBJ databases">
        <title>Comparative genomics of anhydrobiosis in the tardigrade Hypsibius dujardini.</title>
        <authorList>
            <person name="Yoshida Y."/>
            <person name="Koutsovoulos G."/>
            <person name="Laetsch D."/>
            <person name="Stevens L."/>
            <person name="Kumar S."/>
            <person name="Horikawa D."/>
            <person name="Ishino K."/>
            <person name="Komine S."/>
            <person name="Tomita M."/>
            <person name="Blaxter M."/>
            <person name="Arakawa K."/>
        </authorList>
    </citation>
    <scope>NUCLEOTIDE SEQUENCE [LARGE SCALE GENOMIC DNA]</scope>
    <source>
        <strain evidence="8">Z151</strain>
    </source>
</reference>
<comment type="catalytic activity">
    <reaction evidence="4">
        <text>ATP + H2O = ADP + phosphate + H(+)</text>
        <dbReference type="Rhea" id="RHEA:13065"/>
        <dbReference type="ChEBI" id="CHEBI:15377"/>
        <dbReference type="ChEBI" id="CHEBI:15378"/>
        <dbReference type="ChEBI" id="CHEBI:30616"/>
        <dbReference type="ChEBI" id="CHEBI:43474"/>
        <dbReference type="ChEBI" id="CHEBI:456216"/>
        <dbReference type="EC" id="3.6.4.13"/>
    </reaction>
</comment>
<gene>
    <name evidence="7" type="ORF">BV898_12017</name>
</gene>
<dbReference type="SMART" id="SM00487">
    <property type="entry name" value="DEXDc"/>
    <property type="match status" value="1"/>
</dbReference>
<comment type="function">
    <text evidence="4">RNA helicase.</text>
</comment>
<sequence>MTDWDRSTVHSTLGQADRLFDQWMDYWKTQIQPFFQRDDKEAGLLALENIVNISFRISKLHQTCVLENSLAQYSPVITEPCENVHKFGGVEKSTINGTSSAFRDRDTDSLGSQSGHAESEMRDALPELAYRVEKNHEFNGSEIGASVVESSIVSRASSVNKKDAFRKIFRSKPNPQLLPPGIQKTVRPDQLRAVPGRLQSHSLSQDTNSDSTSNILRKRSPTTMSEVPQRSLPAIPTINFQANYFHELDDMSQLNLKREIVDAIENVRLQLFLVQRRALLPLVQGIKDVVIQCPDRSGQTEACVITALQRVDTSVPATQVIIVTPNRSSALKLVQVFGDIGARLNASIYVCNELDAQANPKTMRKLKSHIVIGGPNQLRHLMASKIIDTLGCNLLIVNSAEDLLLGDSLYEILLRVFKTEVQQFVIVGTTISPALLSYCGKYLRDPVCVTVTDKENERLIVRGTRAATIHEYIDVRQESWKMEALRTCFATKAGISLFSNGTPLVVCRNSSDAAIISRILKKSDIAALNLHYVNAAEIADAQARSNLLVLVTSYLQLSTTSLDLKSIQLVVFYDLPITMKEYLLGARQLHPSRKASTPPKILSLIIDGQMEMINKIQHHFEITIKRVDVNSLAVAGANASSAARRSAPRRVDSVPKDIS</sequence>
<accession>A0A1W0WF32</accession>
<comment type="domain">
    <text evidence="4">The Q motif is unique to and characteristic of the DEAD box family of RNA helicases and controls ATP binding and hydrolysis.</text>
</comment>
<feature type="domain" description="Helicase ATP-binding" evidence="6">
    <location>
        <begin position="280"/>
        <end position="449"/>
    </location>
</feature>
<keyword evidence="2 4" id="KW-0378">Hydrolase</keyword>
<feature type="compositionally biased region" description="Polar residues" evidence="5">
    <location>
        <begin position="199"/>
        <end position="228"/>
    </location>
</feature>